<keyword evidence="2" id="KW-0472">Membrane</keyword>
<evidence type="ECO:0000256" key="2">
    <source>
        <dbReference type="SAM" id="Phobius"/>
    </source>
</evidence>
<dbReference type="Proteomes" id="UP001465755">
    <property type="component" value="Unassembled WGS sequence"/>
</dbReference>
<keyword evidence="4" id="KW-1185">Reference proteome</keyword>
<evidence type="ECO:0000313" key="3">
    <source>
        <dbReference type="EMBL" id="KAK9786175.1"/>
    </source>
</evidence>
<gene>
    <name evidence="3" type="ORF">WJX73_001416</name>
</gene>
<evidence type="ECO:0000313" key="4">
    <source>
        <dbReference type="Proteomes" id="UP001465755"/>
    </source>
</evidence>
<comment type="caution">
    <text evidence="3">The sequence shown here is derived from an EMBL/GenBank/DDBJ whole genome shotgun (WGS) entry which is preliminary data.</text>
</comment>
<evidence type="ECO:0000256" key="1">
    <source>
        <dbReference type="SAM" id="MobiDB-lite"/>
    </source>
</evidence>
<reference evidence="3 4" key="1">
    <citation type="journal article" date="2024" name="Nat. Commun.">
        <title>Phylogenomics reveals the evolutionary origins of lichenization in chlorophyte algae.</title>
        <authorList>
            <person name="Puginier C."/>
            <person name="Libourel C."/>
            <person name="Otte J."/>
            <person name="Skaloud P."/>
            <person name="Haon M."/>
            <person name="Grisel S."/>
            <person name="Petersen M."/>
            <person name="Berrin J.G."/>
            <person name="Delaux P.M."/>
            <person name="Dal Grande F."/>
            <person name="Keller J."/>
        </authorList>
    </citation>
    <scope>NUCLEOTIDE SEQUENCE [LARGE SCALE GENOMIC DNA]</scope>
    <source>
        <strain evidence="3 4">SAG 2036</strain>
    </source>
</reference>
<accession>A0AAW1NME3</accession>
<protein>
    <submittedName>
        <fullName evidence="3">Uncharacterized protein</fullName>
    </submittedName>
</protein>
<proteinExistence type="predicted"/>
<name>A0AAW1NME3_9CHLO</name>
<sequence length="694" mass="71935">MLRHKPGDSPSLLTGAALGIIAGLVYGKFVAQASAAGPSTQPSDPSCNLSYVGFGAYASYDSTSPYQLPLADYMCSGVTWVGIIQARWGKRVPFWSGSNATIFETEELHLACVYSPVLATHPMPNPVGGVRIIKGDDANWPLDSYNDADPQSSSASLQRYSSYGYDPITRLSLAPETAQGAEGPWGLVAAGLWGYTGEDKITVECPAAHHIVGLRAASATLGGINFLQLICAPDCWDGGGPPPPDECWADGGTLTGNTCHGVTHLGPGALGAYPSPGESVPPGRQPLIQAACASGQYIANFTVRAATRTNSSGASESVISYLQASCSDGAELEPVTVSLEASSDYTWSKQSAEAVLSPPDIYQNSTMGMADEPRSRYIGIWYSNQAPDADVLQSVFYFNAQGEDPSDAYTGVTGTLLKGYWAQAYNGGIMFFDIIASPDQTAADNATQDCNGGGNQSLCAWSPSPDPNEGPLQVPPPAPGNTINAATLRPDQYFLNVILSIVYSGAVPNQPLPASVLNALAAVMAEILQVNPSAVFIGEIPGTSFGRRLAQTGQAHLLSMTANTQSAPITLPAAANTIALAVKSGGISTRLAAKGVPGVTTTLVSMQTESAANLAPPPPPITTEAPPTAYGHQLDGGGIAGIVIGSIVFVAIVTGAVAGFLFLQRGKVRRARQEAATRWTDSSSAGDGHGSAHK</sequence>
<organism evidence="3 4">
    <name type="scientific">Symbiochloris irregularis</name>
    <dbReference type="NCBI Taxonomy" id="706552"/>
    <lineage>
        <taxon>Eukaryota</taxon>
        <taxon>Viridiplantae</taxon>
        <taxon>Chlorophyta</taxon>
        <taxon>core chlorophytes</taxon>
        <taxon>Trebouxiophyceae</taxon>
        <taxon>Trebouxiales</taxon>
        <taxon>Trebouxiaceae</taxon>
        <taxon>Symbiochloris</taxon>
    </lineage>
</organism>
<feature type="region of interest" description="Disordered" evidence="1">
    <location>
        <begin position="674"/>
        <end position="694"/>
    </location>
</feature>
<keyword evidence="2" id="KW-1133">Transmembrane helix</keyword>
<keyword evidence="2" id="KW-0812">Transmembrane</keyword>
<dbReference type="AlphaFoldDB" id="A0AAW1NME3"/>
<dbReference type="EMBL" id="JALJOQ010000279">
    <property type="protein sequence ID" value="KAK9786175.1"/>
    <property type="molecule type" value="Genomic_DNA"/>
</dbReference>
<feature type="transmembrane region" description="Helical" evidence="2">
    <location>
        <begin position="639"/>
        <end position="663"/>
    </location>
</feature>